<feature type="transmembrane region" description="Helical" evidence="1">
    <location>
        <begin position="84"/>
        <end position="105"/>
    </location>
</feature>
<reference evidence="3 4" key="1">
    <citation type="submission" date="2013-08" db="EMBL/GenBank/DDBJ databases">
        <title>Genome sequencing of Lysobacter.</title>
        <authorList>
            <person name="Zhang S."/>
            <person name="Wang G."/>
        </authorList>
    </citation>
    <scope>NUCLEOTIDE SEQUENCE [LARGE SCALE GENOMIC DNA]</scope>
    <source>
        <strain evidence="3 4">Ko07</strain>
    </source>
</reference>
<organism evidence="3 4">
    <name type="scientific">Lysobacter concretionis Ko07 = DSM 16239</name>
    <dbReference type="NCBI Taxonomy" id="1122185"/>
    <lineage>
        <taxon>Bacteria</taxon>
        <taxon>Pseudomonadati</taxon>
        <taxon>Pseudomonadota</taxon>
        <taxon>Gammaproteobacteria</taxon>
        <taxon>Lysobacterales</taxon>
        <taxon>Lysobacteraceae</taxon>
        <taxon>Novilysobacter</taxon>
    </lineage>
</organism>
<proteinExistence type="predicted"/>
<feature type="transmembrane region" description="Helical" evidence="1">
    <location>
        <begin position="6"/>
        <end position="26"/>
    </location>
</feature>
<dbReference type="SMART" id="SM00014">
    <property type="entry name" value="acidPPc"/>
    <property type="match status" value="1"/>
</dbReference>
<dbReference type="EMBL" id="AVPS01000003">
    <property type="protein sequence ID" value="KGM52337.1"/>
    <property type="molecule type" value="Genomic_DNA"/>
</dbReference>
<dbReference type="Pfam" id="PF01569">
    <property type="entry name" value="PAP2"/>
    <property type="match status" value="1"/>
</dbReference>
<dbReference type="OrthoDB" id="5957767at2"/>
<evidence type="ECO:0000259" key="2">
    <source>
        <dbReference type="SMART" id="SM00014"/>
    </source>
</evidence>
<dbReference type="SUPFAM" id="SSF48317">
    <property type="entry name" value="Acid phosphatase/Vanadium-dependent haloperoxidase"/>
    <property type="match status" value="1"/>
</dbReference>
<keyword evidence="1" id="KW-0472">Membrane</keyword>
<comment type="caution">
    <text evidence="3">The sequence shown here is derived from an EMBL/GenBank/DDBJ whole genome shotgun (WGS) entry which is preliminary data.</text>
</comment>
<dbReference type="InterPro" id="IPR000326">
    <property type="entry name" value="PAP2/HPO"/>
</dbReference>
<dbReference type="Proteomes" id="UP000030017">
    <property type="component" value="Unassembled WGS sequence"/>
</dbReference>
<feature type="transmembrane region" description="Helical" evidence="1">
    <location>
        <begin position="179"/>
        <end position="198"/>
    </location>
</feature>
<feature type="domain" description="Phosphatidic acid phosphatase type 2/haloperoxidase" evidence="2">
    <location>
        <begin position="89"/>
        <end position="198"/>
    </location>
</feature>
<evidence type="ECO:0000313" key="4">
    <source>
        <dbReference type="Proteomes" id="UP000030017"/>
    </source>
</evidence>
<keyword evidence="1" id="KW-1133">Transmembrane helix</keyword>
<sequence>MTRSEKLITVHIAVGAALLIAGLLGVDRTIAEYLRSYGYEDLWVFSAGTTLLDTVTGKEISKFLIGLALSGCALALMVSSKTRALGWVTLFVGLVQLLGTLLTGVSKNVFERLRPFQLLESGDWSHAWFADGSAFPSGHAGFYFGLFMPLAYLFPRWHWPIMLTPWFIAAARVNANDHFVSDVAASIVVAGALTLVLARMTRSKHGY</sequence>
<gene>
    <name evidence="3" type="ORF">N792_04335</name>
</gene>
<feature type="transmembrane region" description="Helical" evidence="1">
    <location>
        <begin position="140"/>
        <end position="159"/>
    </location>
</feature>
<keyword evidence="4" id="KW-1185">Reference proteome</keyword>
<dbReference type="RefSeq" id="WP_036192597.1">
    <property type="nucleotide sequence ID" value="NZ_AVPS01000003.1"/>
</dbReference>
<dbReference type="STRING" id="1122185.N792_04335"/>
<dbReference type="AlphaFoldDB" id="A0A0A0ETA1"/>
<name>A0A0A0ETA1_9GAMM</name>
<accession>A0A0A0ETA1</accession>
<protein>
    <recommendedName>
        <fullName evidence="2">Phosphatidic acid phosphatase type 2/haloperoxidase domain-containing protein</fullName>
    </recommendedName>
</protein>
<evidence type="ECO:0000313" key="3">
    <source>
        <dbReference type="EMBL" id="KGM52337.1"/>
    </source>
</evidence>
<dbReference type="InterPro" id="IPR036938">
    <property type="entry name" value="PAP2/HPO_sf"/>
</dbReference>
<keyword evidence="1" id="KW-0812">Transmembrane</keyword>
<evidence type="ECO:0000256" key="1">
    <source>
        <dbReference type="SAM" id="Phobius"/>
    </source>
</evidence>
<dbReference type="Gene3D" id="1.20.144.10">
    <property type="entry name" value="Phosphatidic acid phosphatase type 2/haloperoxidase"/>
    <property type="match status" value="1"/>
</dbReference>